<dbReference type="FunFam" id="1.20.58.1030:FF:000009">
    <property type="entry name" value="DNA replication complex GINS protein SLD5"/>
    <property type="match status" value="1"/>
</dbReference>
<sequence>MNIDIEDILADLDRDTTAVDQTLTSQGQNDTTVFGSDAPGSDKAGGTAVSPVRDFEALMTHWRNERLGPELLPYPHALMARMLRRVQEQLEHIECISMGYLETLGEEDDHGTSDGGSSSNVLNKLPLLCMEADLERLKFVLRSYVRCRLAKVDKYSLYLRQLAQDNERVVPLSDLLSRQELEYHERHSAILLKLLNSTILRHMPPELQAVDDNEGSVKMVEEPEWDRFVFVYVRGPTSPRDPDPALEVGPDGQCFYNVMIQELREEVELTVGSIYVMRYNVVRELILEGKVELI</sequence>
<feature type="compositionally biased region" description="Polar residues" evidence="7">
    <location>
        <begin position="24"/>
        <end position="34"/>
    </location>
</feature>
<dbReference type="PANTHER" id="PTHR21206">
    <property type="entry name" value="SLD5 PROTEIN"/>
    <property type="match status" value="1"/>
</dbReference>
<proteinExistence type="inferred from homology"/>
<name>A0A0N7ML96_9SACH</name>
<dbReference type="GO" id="GO:0000811">
    <property type="term" value="C:GINS complex"/>
    <property type="evidence" value="ECO:0007669"/>
    <property type="project" value="UniProtKB-UniRule"/>
</dbReference>
<dbReference type="Gene3D" id="3.40.5.60">
    <property type="match status" value="1"/>
</dbReference>
<evidence type="ECO:0000313" key="10">
    <source>
        <dbReference type="EMBL" id="CUS21667.1"/>
    </source>
</evidence>
<dbReference type="InterPro" id="IPR031633">
    <property type="entry name" value="SLD5_C"/>
</dbReference>
<dbReference type="EMBL" id="LN890565">
    <property type="protein sequence ID" value="CUS21667.1"/>
    <property type="molecule type" value="Genomic_DNA"/>
</dbReference>
<dbReference type="Pfam" id="PF16922">
    <property type="entry name" value="SLD5_C"/>
    <property type="match status" value="1"/>
</dbReference>
<dbReference type="Gene3D" id="1.20.58.1030">
    <property type="match status" value="1"/>
</dbReference>
<dbReference type="Proteomes" id="UP000236544">
    <property type="component" value="Unassembled WGS sequence"/>
</dbReference>
<accession>A0A0N7ML96</accession>
<organism evidence="10 11">
    <name type="scientific">Lachancea quebecensis</name>
    <dbReference type="NCBI Taxonomy" id="1654605"/>
    <lineage>
        <taxon>Eukaryota</taxon>
        <taxon>Fungi</taxon>
        <taxon>Dikarya</taxon>
        <taxon>Ascomycota</taxon>
        <taxon>Saccharomycotina</taxon>
        <taxon>Saccharomycetes</taxon>
        <taxon>Saccharomycetales</taxon>
        <taxon>Saccharomycetaceae</taxon>
        <taxon>Lachancea</taxon>
    </lineage>
</organism>
<dbReference type="CDD" id="cd21692">
    <property type="entry name" value="GINS_B_Sld5"/>
    <property type="match status" value="1"/>
</dbReference>
<evidence type="ECO:0000256" key="5">
    <source>
        <dbReference type="ARBA" id="ARBA00023242"/>
    </source>
</evidence>
<evidence type="ECO:0000256" key="3">
    <source>
        <dbReference type="ARBA" id="ARBA00014804"/>
    </source>
</evidence>
<dbReference type="SUPFAM" id="SSF160059">
    <property type="entry name" value="PriA/YqbF domain"/>
    <property type="match status" value="1"/>
</dbReference>
<dbReference type="OrthoDB" id="338231at2759"/>
<evidence type="ECO:0000313" key="11">
    <source>
        <dbReference type="Proteomes" id="UP000236544"/>
    </source>
</evidence>
<feature type="region of interest" description="Disordered" evidence="7">
    <location>
        <begin position="24"/>
        <end position="47"/>
    </location>
</feature>
<dbReference type="InterPro" id="IPR008591">
    <property type="entry name" value="GINS_Sld5"/>
</dbReference>
<keyword evidence="11" id="KW-1185">Reference proteome</keyword>
<dbReference type="CDD" id="cd11711">
    <property type="entry name" value="GINS_A_Sld5"/>
    <property type="match status" value="1"/>
</dbReference>
<evidence type="ECO:0000259" key="9">
    <source>
        <dbReference type="Pfam" id="PF16922"/>
    </source>
</evidence>
<keyword evidence="4 6" id="KW-0235">DNA replication</keyword>
<dbReference type="PIRSF" id="PIRSF007764">
    <property type="entry name" value="Sld5"/>
    <property type="match status" value="1"/>
</dbReference>
<keyword evidence="5 6" id="KW-0539">Nucleus</keyword>
<dbReference type="GO" id="GO:0000727">
    <property type="term" value="P:double-strand break repair via break-induced replication"/>
    <property type="evidence" value="ECO:0007669"/>
    <property type="project" value="TreeGrafter"/>
</dbReference>
<feature type="domain" description="GINS subunit" evidence="8">
    <location>
        <begin position="98"/>
        <end position="197"/>
    </location>
</feature>
<evidence type="ECO:0000256" key="6">
    <source>
        <dbReference type="PIRNR" id="PIRNR007764"/>
    </source>
</evidence>
<comment type="subcellular location">
    <subcellularLocation>
        <location evidence="1 6">Nucleus</location>
    </subcellularLocation>
</comment>
<feature type="domain" description="DNA replication complex GINS protein SLD5 C-terminal" evidence="9">
    <location>
        <begin position="223"/>
        <end position="294"/>
    </location>
</feature>
<comment type="function">
    <text evidence="6">The GINS complex plays an essential role in the initiation of DNA replication.</text>
</comment>
<comment type="similarity">
    <text evidence="2 6">Belongs to the GINS4/SLD5 family.</text>
</comment>
<dbReference type="GO" id="GO:0006261">
    <property type="term" value="P:DNA-templated DNA replication"/>
    <property type="evidence" value="ECO:0007669"/>
    <property type="project" value="InterPro"/>
</dbReference>
<dbReference type="InterPro" id="IPR021151">
    <property type="entry name" value="GINS_A"/>
</dbReference>
<dbReference type="AlphaFoldDB" id="A0A0N7ML96"/>
<dbReference type="Pfam" id="PF05916">
    <property type="entry name" value="Sld5"/>
    <property type="match status" value="1"/>
</dbReference>
<evidence type="ECO:0000256" key="4">
    <source>
        <dbReference type="ARBA" id="ARBA00022705"/>
    </source>
</evidence>
<dbReference type="InterPro" id="IPR036224">
    <property type="entry name" value="GINS_bundle-like_dom_sf"/>
</dbReference>
<evidence type="ECO:0000256" key="2">
    <source>
        <dbReference type="ARBA" id="ARBA00008187"/>
    </source>
</evidence>
<reference evidence="11" key="1">
    <citation type="submission" date="2015-10" db="EMBL/GenBank/DDBJ databases">
        <authorList>
            <person name="Devillers H."/>
        </authorList>
    </citation>
    <scope>NUCLEOTIDE SEQUENCE [LARGE SCALE GENOMIC DNA]</scope>
</reference>
<dbReference type="PANTHER" id="PTHR21206:SF0">
    <property type="entry name" value="DNA REPLICATION COMPLEX GINS PROTEIN SLD5"/>
    <property type="match status" value="1"/>
</dbReference>
<evidence type="ECO:0000256" key="7">
    <source>
        <dbReference type="SAM" id="MobiDB-lite"/>
    </source>
</evidence>
<dbReference type="InterPro" id="IPR038749">
    <property type="entry name" value="Sld5_GINS_A"/>
</dbReference>
<dbReference type="SUPFAM" id="SSF158573">
    <property type="entry name" value="GINS helical bundle-like"/>
    <property type="match status" value="1"/>
</dbReference>
<evidence type="ECO:0000256" key="1">
    <source>
        <dbReference type="ARBA" id="ARBA00004123"/>
    </source>
</evidence>
<protein>
    <recommendedName>
        <fullName evidence="3 6">DNA replication complex GINS protein SLD5</fullName>
    </recommendedName>
</protein>
<gene>
    <name evidence="10" type="ORF">LAQU0_S03e07910g</name>
</gene>
<evidence type="ECO:0000259" key="8">
    <source>
        <dbReference type="Pfam" id="PF05916"/>
    </source>
</evidence>